<keyword evidence="1" id="KW-0067">ATP-binding</keyword>
<feature type="region of interest" description="Disordered" evidence="2">
    <location>
        <begin position="266"/>
        <end position="304"/>
    </location>
</feature>
<dbReference type="PANTHER" id="PTHR30292">
    <property type="entry name" value="UNCHARACTERIZED PROTEIN YBGL-RELATED"/>
    <property type="match status" value="1"/>
</dbReference>
<dbReference type="HAMAP" id="MF_00691">
    <property type="entry name" value="PxpA"/>
    <property type="match status" value="1"/>
</dbReference>
<sequence>MGAVDLNADLGEGFGQWTLGDDAAMLDVVSSANVAGGFHAGDPAGIRRTVRLAAERGVVVGAHVGYRDLAGFGRREMDVPSAELQADIVYQLGALQGLAAAEGTRVAYVKPHGALYNSAQVDERIAHDVAAAVAAVDPTLVLLGLPGSAALAAAGALGLPTAAEAFADRAYTPAGTLVSRREPGAVLHDPELVAARMVRLVTDGVVEAVDGSLVPVRVDSICVHGDSPGAVGLARRLREALTAEGIAIGPFATLLGTAAGAAVGAGAAGPADAAGGSTTRARFVGPGPRTEPMPTNRPAGTREG</sequence>
<dbReference type="GO" id="GO:0017168">
    <property type="term" value="F:5-oxoprolinase (ATP-hydrolyzing) activity"/>
    <property type="evidence" value="ECO:0007669"/>
    <property type="project" value="UniProtKB-UniRule"/>
</dbReference>
<dbReference type="EC" id="3.5.2.9" evidence="1"/>
<dbReference type="GO" id="GO:0005975">
    <property type="term" value="P:carbohydrate metabolic process"/>
    <property type="evidence" value="ECO:0007669"/>
    <property type="project" value="InterPro"/>
</dbReference>
<dbReference type="InterPro" id="IPR005501">
    <property type="entry name" value="LamB/YcsF/PxpA-like"/>
</dbReference>
<dbReference type="CDD" id="cd10787">
    <property type="entry name" value="LamB_YcsF_like"/>
    <property type="match status" value="1"/>
</dbReference>
<dbReference type="Gene3D" id="3.20.20.370">
    <property type="entry name" value="Glycoside hydrolase/deacetylase"/>
    <property type="match status" value="1"/>
</dbReference>
<dbReference type="HOGENOM" id="CLU_069535_0_0_11"/>
<keyword evidence="1" id="KW-0378">Hydrolase</keyword>
<dbReference type="PANTHER" id="PTHR30292:SF0">
    <property type="entry name" value="5-OXOPROLINASE SUBUNIT A"/>
    <property type="match status" value="1"/>
</dbReference>
<dbReference type="OrthoDB" id="9773478at2"/>
<dbReference type="GO" id="GO:0005524">
    <property type="term" value="F:ATP binding"/>
    <property type="evidence" value="ECO:0007669"/>
    <property type="project" value="UniProtKB-UniRule"/>
</dbReference>
<comment type="similarity">
    <text evidence="1">Belongs to the LamB/PxpA family.</text>
</comment>
<evidence type="ECO:0000313" key="3">
    <source>
        <dbReference type="EMBL" id="ACZ29124.1"/>
    </source>
</evidence>
<accession>D1BTW0</accession>
<evidence type="ECO:0000256" key="1">
    <source>
        <dbReference type="HAMAP-Rule" id="MF_00691"/>
    </source>
</evidence>
<dbReference type="STRING" id="446471.Xcel_0083"/>
<dbReference type="SUPFAM" id="SSF88713">
    <property type="entry name" value="Glycoside hydrolase/deacetylase"/>
    <property type="match status" value="1"/>
</dbReference>
<keyword evidence="4" id="KW-1185">Reference proteome</keyword>
<protein>
    <recommendedName>
        <fullName evidence="1">5-oxoprolinase subunit A</fullName>
        <shortName evidence="1">5-OPase subunit A</shortName>
        <ecNumber evidence="1">3.5.2.9</ecNumber>
    </recommendedName>
    <alternativeName>
        <fullName evidence="1">5-oxoprolinase (ATP-hydrolyzing) subunit A</fullName>
    </alternativeName>
</protein>
<dbReference type="NCBIfam" id="NF003814">
    <property type="entry name" value="PRK05406.1-3"/>
    <property type="match status" value="1"/>
</dbReference>
<dbReference type="KEGG" id="xce:Xcel_0083"/>
<comment type="subunit">
    <text evidence="1">Forms a complex composed of PxpA, PxpB and PxpC.</text>
</comment>
<dbReference type="RefSeq" id="WP_012876869.1">
    <property type="nucleotide sequence ID" value="NC_013530.1"/>
</dbReference>
<keyword evidence="1" id="KW-0547">Nucleotide-binding</keyword>
<reference evidence="3 4" key="2">
    <citation type="journal article" date="2010" name="Stand. Genomic Sci.">
        <title>Complete genome sequence of Xylanimonas cellulosilytica type strain (XIL07).</title>
        <authorList>
            <person name="Foster B."/>
            <person name="Pukall R."/>
            <person name="Abt B."/>
            <person name="Nolan M."/>
            <person name="Glavina Del Rio T."/>
            <person name="Chen F."/>
            <person name="Lucas S."/>
            <person name="Tice H."/>
            <person name="Pitluck S."/>
            <person name="Cheng J.-F."/>
            <person name="Chertkov O."/>
            <person name="Brettin T."/>
            <person name="Han C."/>
            <person name="Detter J.C."/>
            <person name="Bruce D."/>
            <person name="Goodwin L."/>
            <person name="Ivanova N."/>
            <person name="Mavromatis K."/>
            <person name="Pati A."/>
            <person name="Mikhailova N."/>
            <person name="Chen A."/>
            <person name="Palaniappan K."/>
            <person name="Land M."/>
            <person name="Hauser L."/>
            <person name="Chang Y.-J."/>
            <person name="Jeffries C.D."/>
            <person name="Chain P."/>
            <person name="Rohde M."/>
            <person name="Goeker M."/>
            <person name="Bristow J."/>
            <person name="Eisen J.A."/>
            <person name="Markowitz V."/>
            <person name="Hugenholtz P."/>
            <person name="Kyrpides N.C."/>
            <person name="Klenk H.-P."/>
            <person name="Lapidus A."/>
        </authorList>
    </citation>
    <scope>NUCLEOTIDE SEQUENCE [LARGE SCALE GENOMIC DNA]</scope>
    <source>
        <strain evidence="4">DSM 15894 / CECT 5975 / LMG 20990 / XIL07</strain>
    </source>
</reference>
<evidence type="ECO:0000313" key="4">
    <source>
        <dbReference type="Proteomes" id="UP000002255"/>
    </source>
</evidence>
<reference evidence="4" key="1">
    <citation type="submission" date="2009-11" db="EMBL/GenBank/DDBJ databases">
        <title>The complete chromosome of Xylanimonas cellulosilytica DSM 15894.</title>
        <authorList>
            <consortium name="US DOE Joint Genome Institute (JGI-PGF)"/>
            <person name="Lucas S."/>
            <person name="Copeland A."/>
            <person name="Lapidus A."/>
            <person name="Glavina del Rio T."/>
            <person name="Dalin E."/>
            <person name="Tice H."/>
            <person name="Bruce D."/>
            <person name="Goodwin L."/>
            <person name="Pitluck S."/>
            <person name="Kyrpides N."/>
            <person name="Mavromatis K."/>
            <person name="Ivanova N."/>
            <person name="Mikhailova N."/>
            <person name="Foster B."/>
            <person name="Clum A."/>
            <person name="Brettin T."/>
            <person name="Detter J.C."/>
            <person name="Han C."/>
            <person name="Larimer F."/>
            <person name="Land M."/>
            <person name="Hauser L."/>
            <person name="Markowitz V."/>
            <person name="Cheng J.F."/>
            <person name="Hugenholtz P."/>
            <person name="Woyke T."/>
            <person name="Wu D."/>
            <person name="Gehrich-Schroeter G."/>
            <person name="Schneider S."/>
            <person name="Pukall S.R."/>
            <person name="Klenk H.P."/>
            <person name="Eisen J.A."/>
        </authorList>
    </citation>
    <scope>NUCLEOTIDE SEQUENCE [LARGE SCALE GENOMIC DNA]</scope>
    <source>
        <strain evidence="4">DSM 15894 / CECT 5975 / LMG 20990 / XIL07</strain>
    </source>
</reference>
<comment type="function">
    <text evidence="1">Catalyzes the cleavage of 5-oxoproline to form L-glutamate coupled to the hydrolysis of ATP to ADP and inorganic phosphate.</text>
</comment>
<dbReference type="eggNOG" id="COG1540">
    <property type="taxonomic scope" value="Bacteria"/>
</dbReference>
<dbReference type="NCBIfam" id="NF003816">
    <property type="entry name" value="PRK05406.1-5"/>
    <property type="match status" value="1"/>
</dbReference>
<dbReference type="Pfam" id="PF03746">
    <property type="entry name" value="LamB_YcsF"/>
    <property type="match status" value="1"/>
</dbReference>
<gene>
    <name evidence="1" type="primary">pxpA</name>
    <name evidence="3" type="ordered locus">Xcel_0083</name>
</gene>
<comment type="catalytic activity">
    <reaction evidence="1">
        <text>5-oxo-L-proline + ATP + 2 H2O = L-glutamate + ADP + phosphate + H(+)</text>
        <dbReference type="Rhea" id="RHEA:10348"/>
        <dbReference type="ChEBI" id="CHEBI:15377"/>
        <dbReference type="ChEBI" id="CHEBI:15378"/>
        <dbReference type="ChEBI" id="CHEBI:29985"/>
        <dbReference type="ChEBI" id="CHEBI:30616"/>
        <dbReference type="ChEBI" id="CHEBI:43474"/>
        <dbReference type="ChEBI" id="CHEBI:58402"/>
        <dbReference type="ChEBI" id="CHEBI:456216"/>
        <dbReference type="EC" id="3.5.2.9"/>
    </reaction>
</comment>
<name>D1BTW0_XYLCX</name>
<dbReference type="Proteomes" id="UP000002255">
    <property type="component" value="Chromosome"/>
</dbReference>
<dbReference type="EMBL" id="CP001821">
    <property type="protein sequence ID" value="ACZ29124.1"/>
    <property type="molecule type" value="Genomic_DNA"/>
</dbReference>
<feature type="compositionally biased region" description="Low complexity" evidence="2">
    <location>
        <begin position="266"/>
        <end position="276"/>
    </location>
</feature>
<dbReference type="InterPro" id="IPR011330">
    <property type="entry name" value="Glyco_hydro/deAcase_b/a-brl"/>
</dbReference>
<organism evidence="3 4">
    <name type="scientific">Xylanimonas cellulosilytica (strain DSM 15894 / JCM 12276 / CECT 5975 / KCTC 9989 / LMG 20990 / NBRC 107835 / XIL07)</name>
    <dbReference type="NCBI Taxonomy" id="446471"/>
    <lineage>
        <taxon>Bacteria</taxon>
        <taxon>Bacillati</taxon>
        <taxon>Actinomycetota</taxon>
        <taxon>Actinomycetes</taxon>
        <taxon>Micrococcales</taxon>
        <taxon>Promicromonosporaceae</taxon>
        <taxon>Xylanimonas</taxon>
    </lineage>
</organism>
<proteinExistence type="inferred from homology"/>
<evidence type="ECO:0000256" key="2">
    <source>
        <dbReference type="SAM" id="MobiDB-lite"/>
    </source>
</evidence>
<dbReference type="AlphaFoldDB" id="D1BTW0"/>